<feature type="region of interest" description="Disordered" evidence="1">
    <location>
        <begin position="126"/>
        <end position="155"/>
    </location>
</feature>
<feature type="compositionally biased region" description="Low complexity" evidence="1">
    <location>
        <begin position="146"/>
        <end position="155"/>
    </location>
</feature>
<feature type="compositionally biased region" description="Polar residues" evidence="1">
    <location>
        <begin position="129"/>
        <end position="141"/>
    </location>
</feature>
<dbReference type="RefSeq" id="WP_115468799.1">
    <property type="nucleotide sequence ID" value="NZ_QKRA01000007.1"/>
</dbReference>
<dbReference type="OrthoDB" id="6114420at2"/>
<evidence type="ECO:0008006" key="4">
    <source>
        <dbReference type="Google" id="ProtNLM"/>
    </source>
</evidence>
<dbReference type="EMBL" id="QKRA01000007">
    <property type="protein sequence ID" value="RDL43471.1"/>
    <property type="molecule type" value="Genomic_DNA"/>
</dbReference>
<dbReference type="Pfam" id="PF05359">
    <property type="entry name" value="DUF748"/>
    <property type="match status" value="1"/>
</dbReference>
<dbReference type="InterPro" id="IPR008023">
    <property type="entry name" value="DUF748"/>
</dbReference>
<accession>A0A370U6T0</accession>
<name>A0A370U6T0_9GAMM</name>
<comment type="caution">
    <text evidence="2">The sequence shown here is derived from an EMBL/GenBank/DDBJ whole genome shotgun (WGS) entry which is preliminary data.</text>
</comment>
<evidence type="ECO:0000313" key="2">
    <source>
        <dbReference type="EMBL" id="RDL43471.1"/>
    </source>
</evidence>
<dbReference type="AlphaFoldDB" id="A0A370U6T0"/>
<keyword evidence="3" id="KW-1185">Reference proteome</keyword>
<feature type="region of interest" description="Disordered" evidence="1">
    <location>
        <begin position="807"/>
        <end position="826"/>
    </location>
</feature>
<organism evidence="2 3">
    <name type="scientific">Marinomonas piezotolerans</name>
    <dbReference type="NCBI Taxonomy" id="2213058"/>
    <lineage>
        <taxon>Bacteria</taxon>
        <taxon>Pseudomonadati</taxon>
        <taxon>Pseudomonadota</taxon>
        <taxon>Gammaproteobacteria</taxon>
        <taxon>Oceanospirillales</taxon>
        <taxon>Oceanospirillaceae</taxon>
        <taxon>Marinomonas</taxon>
    </lineage>
</organism>
<reference evidence="2 3" key="1">
    <citation type="submission" date="2018-06" db="EMBL/GenBank/DDBJ databases">
        <title>Marinomonas sp. YLB-05 draft genome sequence.</title>
        <authorList>
            <person name="Yu L."/>
            <person name="Tang X."/>
        </authorList>
    </citation>
    <scope>NUCLEOTIDE SEQUENCE [LARGE SCALE GENOMIC DNA]</scope>
    <source>
        <strain evidence="2 3">YLB-05</strain>
    </source>
</reference>
<evidence type="ECO:0000256" key="1">
    <source>
        <dbReference type="SAM" id="MobiDB-lite"/>
    </source>
</evidence>
<dbReference type="InterPro" id="IPR036737">
    <property type="entry name" value="OmpA-like_sf"/>
</dbReference>
<evidence type="ECO:0000313" key="3">
    <source>
        <dbReference type="Proteomes" id="UP000254326"/>
    </source>
</evidence>
<dbReference type="Proteomes" id="UP000254326">
    <property type="component" value="Unassembled WGS sequence"/>
</dbReference>
<proteinExistence type="predicted"/>
<dbReference type="SUPFAM" id="SSF103088">
    <property type="entry name" value="OmpA-like"/>
    <property type="match status" value="1"/>
</dbReference>
<protein>
    <recommendedName>
        <fullName evidence="4">DUF748 domain-containing protein</fullName>
    </recommendedName>
</protein>
<dbReference type="Gene3D" id="3.30.1330.60">
    <property type="entry name" value="OmpA-like domain"/>
    <property type="match status" value="1"/>
</dbReference>
<sequence>MADKHNTMKPWQKRTLVTIFILLTFFTALWNLIPFATKWFINQTIEPFNSTFQADKINPNIFPIGLNLSDISIIQQSKERLRLGNASVGLDFLPLFRGEFHINHLTLSDFHTEVSETQTETYIAGIPLPQNNQAQPSSTSAETKDSSTPSSTETVPSVFLKSATLQNVSVDYKTSEGSDTFYISSAEITQAYHQDKNWAGNLTVAAGVNNAKVEVLGSVSSKESSLNADINLRSLALNTKDIEHFLPANLTSNLSSKISLEGQTNIKYHFGDDPTLELNAPNLQMKSGETRLVQGDQKVAWSNLTTHISDLSIKQLSASSVAASMAAKVMSNDLSVSSAKQQISAETFAFDTSIAVDMSDSSVETKNTKGSFSLSNLTGQLNGNSFSSASLNSTLEGINATFDTQTLQGKIQANLNTDAQTLAAQTAENDKASLSNMTLDAPLILEISETGNSILSEALTLSLDNAAVQARQADASLVSLGLQLRNSKLSLLAGKTDFSANVSLSSEQLKADIADTDSNGQQSFSLQSLSLNSDLTGKASQQSVSVESQKTAFTLKAPSYTSPENSASLERFNWSAENLVADISGDDLSISTKSKLELNGLNASASNLPNNQPKTTVAWQSFQSNNTLDIKQSPNKTDISTTDNSLKLEAVHVDQQDTLTTSLKQLDFDNTGITLSLNNGAIGSLNATDNNVTAESFNAELNDGSTLTAFNRFQLNSPALSQNSDGASGDIDLVKLNQFIASEPNTSEALPSLIKFDALDVNRVKLRPEGVEISSVVFEKLDAGLVLTSNQKIDNLVLPSTVNSTIDGRSNQQASNVSTAQENSEPLPQELEQAFYVVITKINISEGSTIDFTDRSIVPTLNRILTIEELSVDNLNTRDQGAQTHLLLKAKNGRYATIDSNVTIEPLAKKLTMDASAKVREVELPPISPYVSSALGYNIASGQLNMDLDMAAQQGELSGNSHIVLRQFDLGGKEQSSSVLKVGAVPLNLAINALKDGSDNIVLDLPLKGNVDAPQFQWQNFFMLPIRQGLYKASSVYLMQTFVPYANVISLAQLAGETVLKLRVQPLEFAFGQTQVDDSQEAYLNQLLALMNDRDDAEVRACGVAVAKDIDDSTSFDELSDAQRSQLYRIANERADSLKSYLVDNGIESGRVFICTPELESQSDAKPRVELNF</sequence>
<gene>
    <name evidence="2" type="ORF">DN730_14135</name>
</gene>